<dbReference type="Proteomes" id="UP001177021">
    <property type="component" value="Unassembled WGS sequence"/>
</dbReference>
<evidence type="ECO:0000313" key="1">
    <source>
        <dbReference type="EMBL" id="CAJ2674243.1"/>
    </source>
</evidence>
<organism evidence="1 2">
    <name type="scientific">Trifolium pratense</name>
    <name type="common">Red clover</name>
    <dbReference type="NCBI Taxonomy" id="57577"/>
    <lineage>
        <taxon>Eukaryota</taxon>
        <taxon>Viridiplantae</taxon>
        <taxon>Streptophyta</taxon>
        <taxon>Embryophyta</taxon>
        <taxon>Tracheophyta</taxon>
        <taxon>Spermatophyta</taxon>
        <taxon>Magnoliopsida</taxon>
        <taxon>eudicotyledons</taxon>
        <taxon>Gunneridae</taxon>
        <taxon>Pentapetalae</taxon>
        <taxon>rosids</taxon>
        <taxon>fabids</taxon>
        <taxon>Fabales</taxon>
        <taxon>Fabaceae</taxon>
        <taxon>Papilionoideae</taxon>
        <taxon>50 kb inversion clade</taxon>
        <taxon>NPAAA clade</taxon>
        <taxon>Hologalegina</taxon>
        <taxon>IRL clade</taxon>
        <taxon>Trifolieae</taxon>
        <taxon>Trifolium</taxon>
    </lineage>
</organism>
<proteinExistence type="predicted"/>
<comment type="caution">
    <text evidence="1">The sequence shown here is derived from an EMBL/GenBank/DDBJ whole genome shotgun (WGS) entry which is preliminary data.</text>
</comment>
<gene>
    <name evidence="1" type="ORF">MILVUS5_LOCUS37532</name>
</gene>
<keyword evidence="2" id="KW-1185">Reference proteome</keyword>
<evidence type="ECO:0000313" key="2">
    <source>
        <dbReference type="Proteomes" id="UP001177021"/>
    </source>
</evidence>
<sequence length="96" mass="11160">MASGEIPQGSRPYLTVQQVERKHKPCLQSLNLHNITFHSLNLFPLTLNFLNFSFLFTFNKGTLFIASKRHLHRYGKLFHNQLIDAQHFCKISLMSS</sequence>
<protein>
    <submittedName>
        <fullName evidence="1">Uncharacterized protein</fullName>
    </submittedName>
</protein>
<reference evidence="1" key="1">
    <citation type="submission" date="2023-10" db="EMBL/GenBank/DDBJ databases">
        <authorList>
            <person name="Rodriguez Cubillos JULIANA M."/>
            <person name="De Vega J."/>
        </authorList>
    </citation>
    <scope>NUCLEOTIDE SEQUENCE</scope>
</reference>
<name>A0ACB0M0S1_TRIPR</name>
<dbReference type="EMBL" id="CASHSV030000716">
    <property type="protein sequence ID" value="CAJ2674243.1"/>
    <property type="molecule type" value="Genomic_DNA"/>
</dbReference>
<accession>A0ACB0M0S1</accession>